<dbReference type="PANTHER" id="PTHR37610:SF40">
    <property type="entry name" value="OS01G0909600 PROTEIN"/>
    <property type="match status" value="1"/>
</dbReference>
<organism evidence="2">
    <name type="scientific">Sesamum latifolium</name>
    <dbReference type="NCBI Taxonomy" id="2727402"/>
    <lineage>
        <taxon>Eukaryota</taxon>
        <taxon>Viridiplantae</taxon>
        <taxon>Streptophyta</taxon>
        <taxon>Embryophyta</taxon>
        <taxon>Tracheophyta</taxon>
        <taxon>Spermatophyta</taxon>
        <taxon>Magnoliopsida</taxon>
        <taxon>eudicotyledons</taxon>
        <taxon>Gunneridae</taxon>
        <taxon>Pentapetalae</taxon>
        <taxon>asterids</taxon>
        <taxon>lamiids</taxon>
        <taxon>Lamiales</taxon>
        <taxon>Pedaliaceae</taxon>
        <taxon>Sesamum</taxon>
    </lineage>
</organism>
<feature type="domain" description="Retrotransposon Copia-like N-terminal" evidence="1">
    <location>
        <begin position="6"/>
        <end position="49"/>
    </location>
</feature>
<sequence>MKLQGVDHPRMSLVSVPRNGNNYFSWVRSVKFALGAKQKLGFIDGSCQKQTDDQNEIEQRERTDCMVMSWILNSYLKILRKPFFIQHLQETSSLD</sequence>
<reference evidence="2" key="1">
    <citation type="submission" date="2020-06" db="EMBL/GenBank/DDBJ databases">
        <authorList>
            <person name="Li T."/>
            <person name="Hu X."/>
            <person name="Zhang T."/>
            <person name="Song X."/>
            <person name="Zhang H."/>
            <person name="Dai N."/>
            <person name="Sheng W."/>
            <person name="Hou X."/>
            <person name="Wei L."/>
        </authorList>
    </citation>
    <scope>NUCLEOTIDE SEQUENCE</scope>
    <source>
        <strain evidence="2">KEN1</strain>
        <tissue evidence="2">Leaf</tissue>
    </source>
</reference>
<name>A0AAW2SSL4_9LAMI</name>
<dbReference type="Pfam" id="PF14244">
    <property type="entry name" value="Retrotran_gag_3"/>
    <property type="match status" value="1"/>
</dbReference>
<evidence type="ECO:0000313" key="2">
    <source>
        <dbReference type="EMBL" id="KAL0395454.1"/>
    </source>
</evidence>
<proteinExistence type="predicted"/>
<dbReference type="PANTHER" id="PTHR37610">
    <property type="entry name" value="CCHC-TYPE DOMAIN-CONTAINING PROTEIN"/>
    <property type="match status" value="1"/>
</dbReference>
<protein>
    <recommendedName>
        <fullName evidence="1">Retrotransposon Copia-like N-terminal domain-containing protein</fullName>
    </recommendedName>
</protein>
<dbReference type="EMBL" id="JACGWN010000016">
    <property type="protein sequence ID" value="KAL0395454.1"/>
    <property type="molecule type" value="Genomic_DNA"/>
</dbReference>
<accession>A0AAW2SSL4</accession>
<dbReference type="InterPro" id="IPR029472">
    <property type="entry name" value="Copia-like_N"/>
</dbReference>
<evidence type="ECO:0000259" key="1">
    <source>
        <dbReference type="Pfam" id="PF14244"/>
    </source>
</evidence>
<comment type="caution">
    <text evidence="2">The sequence shown here is derived from an EMBL/GenBank/DDBJ whole genome shotgun (WGS) entry which is preliminary data.</text>
</comment>
<dbReference type="AlphaFoldDB" id="A0AAW2SSL4"/>
<gene>
    <name evidence="2" type="ORF">Slati_4511600</name>
</gene>
<reference evidence="2" key="2">
    <citation type="journal article" date="2024" name="Plant">
        <title>Genomic evolution and insights into agronomic trait innovations of Sesamum species.</title>
        <authorList>
            <person name="Miao H."/>
            <person name="Wang L."/>
            <person name="Qu L."/>
            <person name="Liu H."/>
            <person name="Sun Y."/>
            <person name="Le M."/>
            <person name="Wang Q."/>
            <person name="Wei S."/>
            <person name="Zheng Y."/>
            <person name="Lin W."/>
            <person name="Duan Y."/>
            <person name="Cao H."/>
            <person name="Xiong S."/>
            <person name="Wang X."/>
            <person name="Wei L."/>
            <person name="Li C."/>
            <person name="Ma Q."/>
            <person name="Ju M."/>
            <person name="Zhao R."/>
            <person name="Li G."/>
            <person name="Mu C."/>
            <person name="Tian Q."/>
            <person name="Mei H."/>
            <person name="Zhang T."/>
            <person name="Gao T."/>
            <person name="Zhang H."/>
        </authorList>
    </citation>
    <scope>NUCLEOTIDE SEQUENCE</scope>
    <source>
        <strain evidence="2">KEN1</strain>
    </source>
</reference>